<dbReference type="InterPro" id="IPR020796">
    <property type="entry name" value="ORC5"/>
</dbReference>
<name>A0ABD6EI93_9BILA</name>
<keyword evidence="4" id="KW-1185">Reference proteome</keyword>
<evidence type="ECO:0000259" key="2">
    <source>
        <dbReference type="Pfam" id="PF14630"/>
    </source>
</evidence>
<dbReference type="Proteomes" id="UP001608902">
    <property type="component" value="Unassembled WGS sequence"/>
</dbReference>
<dbReference type="Pfam" id="PF14630">
    <property type="entry name" value="ORC5_C"/>
    <property type="match status" value="1"/>
</dbReference>
<evidence type="ECO:0000313" key="3">
    <source>
        <dbReference type="EMBL" id="MFH4977059.1"/>
    </source>
</evidence>
<feature type="compositionally biased region" description="Basic and acidic residues" evidence="1">
    <location>
        <begin position="314"/>
        <end position="326"/>
    </location>
</feature>
<feature type="compositionally biased region" description="Basic residues" evidence="1">
    <location>
        <begin position="302"/>
        <end position="313"/>
    </location>
</feature>
<gene>
    <name evidence="3" type="ORF">AB6A40_003768</name>
</gene>
<reference evidence="3 4" key="1">
    <citation type="submission" date="2024-08" db="EMBL/GenBank/DDBJ databases">
        <title>Gnathostoma spinigerum genome.</title>
        <authorList>
            <person name="Gonzalez-Bertolin B."/>
            <person name="Monzon S."/>
            <person name="Zaballos A."/>
            <person name="Jimenez P."/>
            <person name="Dekumyoy P."/>
            <person name="Varona S."/>
            <person name="Cuesta I."/>
            <person name="Sumanam S."/>
            <person name="Adisakwattana P."/>
            <person name="Gasser R.B."/>
            <person name="Hernandez-Gonzalez A."/>
            <person name="Young N.D."/>
            <person name="Perteguer M.J."/>
        </authorList>
    </citation>
    <scope>NUCLEOTIDE SEQUENCE [LARGE SCALE GENOMIC DNA]</scope>
    <source>
        <strain evidence="3">AL3</strain>
        <tissue evidence="3">Liver</tissue>
    </source>
</reference>
<feature type="domain" description="Origin recognition complex subunit 5 C-terminal" evidence="2">
    <location>
        <begin position="274"/>
        <end position="407"/>
    </location>
</feature>
<proteinExistence type="predicted"/>
<dbReference type="EMBL" id="JBGFUD010002035">
    <property type="protein sequence ID" value="MFH4977059.1"/>
    <property type="molecule type" value="Genomic_DNA"/>
</dbReference>
<evidence type="ECO:0000313" key="4">
    <source>
        <dbReference type="Proteomes" id="UP001608902"/>
    </source>
</evidence>
<accession>A0ABD6EI93</accession>
<dbReference type="InterPro" id="IPR047088">
    <property type="entry name" value="ORC5_C"/>
</dbReference>
<protein>
    <recommendedName>
        <fullName evidence="2">Origin recognition complex subunit 5 C-terminal domain-containing protein</fullName>
    </recommendedName>
</protein>
<dbReference type="AlphaFoldDB" id="A0ABD6EI93"/>
<dbReference type="PANTHER" id="PTHR12705:SF0">
    <property type="entry name" value="ORIGIN RECOGNITION COMPLEX SUBUNIT 5"/>
    <property type="match status" value="1"/>
</dbReference>
<organism evidence="3 4">
    <name type="scientific">Gnathostoma spinigerum</name>
    <dbReference type="NCBI Taxonomy" id="75299"/>
    <lineage>
        <taxon>Eukaryota</taxon>
        <taxon>Metazoa</taxon>
        <taxon>Ecdysozoa</taxon>
        <taxon>Nematoda</taxon>
        <taxon>Chromadorea</taxon>
        <taxon>Rhabditida</taxon>
        <taxon>Spirurina</taxon>
        <taxon>Gnathostomatomorpha</taxon>
        <taxon>Gnathostomatoidea</taxon>
        <taxon>Gnathostomatidae</taxon>
        <taxon>Gnathostoma</taxon>
    </lineage>
</organism>
<dbReference type="PANTHER" id="PTHR12705">
    <property type="entry name" value="ORIGIN RECOGNITION COMPLEX SUBUNIT 5"/>
    <property type="match status" value="1"/>
</dbReference>
<comment type="caution">
    <text evidence="3">The sequence shown here is derived from an EMBL/GenBank/DDBJ whole genome shotgun (WGS) entry which is preliminary data.</text>
</comment>
<feature type="region of interest" description="Disordered" evidence="1">
    <location>
        <begin position="302"/>
        <end position="326"/>
    </location>
</feature>
<evidence type="ECO:0000256" key="1">
    <source>
        <dbReference type="SAM" id="MobiDB-lite"/>
    </source>
</evidence>
<sequence length="412" mass="46881">MQFSFFIRSIYMTSTEADARVRRVEALLQCSSSLISHIHLYGHSWSTIVDSVNEIKSRLKASSKALVVTVNCALVHDSTRSFCRELYRQIAELSDVKVDNIDKLRERVENFMKTLRPVVLVLLLYHAESLWCLPSSFLKAFFELPKWLSQDILKILTVSQLPFSQIETTETLSRPIEFSFPCFSRDEILQKIRLATSLDVNSISPILDTVYITCRDPKLIERMIEKLLKTSLPKLQKSCSVDVKVMMQLLKQCSSDVYSRYNESTSPGTSDYALPLFAKYLLIAAYCASNNPSASDRRFFSKNHTKQKKSKHIQKPESSEFSREKGPKGFDLQRLFFLYRSLLEQTGNWNPEAGNINVQINDLCAVGSIIRTSADGNLDQPKYKCAASYESIVHLSKSVGVDVGNYLFQTVV</sequence>